<dbReference type="EMBL" id="AF267498">
    <property type="protein sequence ID" value="AAF99696.1"/>
    <property type="molecule type" value="Genomic_DNA"/>
</dbReference>
<feature type="transmembrane region" description="Helical" evidence="1">
    <location>
        <begin position="37"/>
        <end position="56"/>
    </location>
</feature>
<name>Q9FDG9_STRMG</name>
<keyword evidence="1" id="KW-0812">Transmembrane</keyword>
<keyword evidence="1" id="KW-1133">Transmembrane helix</keyword>
<feature type="transmembrane region" description="Helical" evidence="1">
    <location>
        <begin position="7"/>
        <end position="25"/>
    </location>
</feature>
<proteinExistence type="predicted"/>
<keyword evidence="1" id="KW-0472">Membrane</keyword>
<dbReference type="AlphaFoldDB" id="Q9FDG9"/>
<evidence type="ECO:0000256" key="1">
    <source>
        <dbReference type="SAM" id="Phobius"/>
    </source>
</evidence>
<feature type="transmembrane region" description="Helical" evidence="1">
    <location>
        <begin position="92"/>
        <end position="110"/>
    </location>
</feature>
<sequence length="118" mass="13465">MRIVSSLVSLLLTIFWIFAIAFIPIGDQNSFNKPEMWFFVFFAIIIYSIVIISDYYLKSFNLLKVYQILVLFISILCALCGLSLTALGLKVFTLAIGIVSLVNTIIYFFFANKKDNVE</sequence>
<protein>
    <submittedName>
        <fullName evidence="2">Uncharacterized protein</fullName>
    </submittedName>
</protein>
<reference evidence="2" key="1">
    <citation type="journal article" date="2000" name="Appl. Environ. Microbiol.">
        <title>Purification and biochemical characterization of mutacin I from the group I strain of Streptococcus mutans, CH43, and genetic analysis of mutacin I biosynthesis genes.</title>
        <authorList>
            <person name="Qi F."/>
            <person name="Chen P."/>
            <person name="Caufield P.W."/>
        </authorList>
    </citation>
    <scope>NUCLEOTIDE SEQUENCE</scope>
    <source>
        <strain evidence="2">CH43</strain>
    </source>
</reference>
<dbReference type="RefSeq" id="WP_002268814.1">
    <property type="nucleotide sequence ID" value="NZ_CP044495.1"/>
</dbReference>
<organism evidence="2">
    <name type="scientific">Streptococcus mutans</name>
    <dbReference type="NCBI Taxonomy" id="1309"/>
    <lineage>
        <taxon>Bacteria</taxon>
        <taxon>Bacillati</taxon>
        <taxon>Bacillota</taxon>
        <taxon>Bacilli</taxon>
        <taxon>Lactobacillales</taxon>
        <taxon>Streptococcaceae</taxon>
        <taxon>Streptococcus</taxon>
    </lineage>
</organism>
<accession>Q9FDG9</accession>
<feature type="transmembrane region" description="Helical" evidence="1">
    <location>
        <begin position="68"/>
        <end position="86"/>
    </location>
</feature>
<evidence type="ECO:0000313" key="2">
    <source>
        <dbReference type="EMBL" id="AAF99696.1"/>
    </source>
</evidence>